<evidence type="ECO:0000256" key="1">
    <source>
        <dbReference type="SAM" id="MobiDB-lite"/>
    </source>
</evidence>
<protein>
    <submittedName>
        <fullName evidence="2">Uncharacterized protein</fullName>
    </submittedName>
</protein>
<gene>
    <name evidence="2" type="ORF">SMAX5B_006006</name>
</gene>
<proteinExistence type="predicted"/>
<dbReference type="EMBL" id="CP026261">
    <property type="protein sequence ID" value="AWP18586.1"/>
    <property type="molecule type" value="Genomic_DNA"/>
</dbReference>
<keyword evidence="3" id="KW-1185">Reference proteome</keyword>
<dbReference type="AlphaFoldDB" id="A0A2U9CSB4"/>
<feature type="region of interest" description="Disordered" evidence="1">
    <location>
        <begin position="1"/>
        <end position="67"/>
    </location>
</feature>
<accession>A0A2U9CSB4</accession>
<evidence type="ECO:0000313" key="2">
    <source>
        <dbReference type="EMBL" id="AWP18586.1"/>
    </source>
</evidence>
<name>A0A2U9CSB4_SCOMX</name>
<dbReference type="Proteomes" id="UP000246464">
    <property type="component" value="Chromosome 19"/>
</dbReference>
<evidence type="ECO:0000313" key="3">
    <source>
        <dbReference type="Proteomes" id="UP000246464"/>
    </source>
</evidence>
<sequence length="67" mass="7173">MTAGRGPVPHAAEPTTERWAGPNELEPQQQQPCSAEHVFSPRTAARAQSRDGSRPRRGPAPSNGVTE</sequence>
<reference evidence="2 3" key="1">
    <citation type="submission" date="2017-12" db="EMBL/GenBank/DDBJ databases">
        <title>Integrating genomic resources of turbot (Scophthalmus maximus) in depth evaluation of genetic and physical mapping variation across individuals.</title>
        <authorList>
            <person name="Martinez P."/>
        </authorList>
    </citation>
    <scope>NUCLEOTIDE SEQUENCE [LARGE SCALE GENOMIC DNA]</scope>
</reference>
<organism evidence="2 3">
    <name type="scientific">Scophthalmus maximus</name>
    <name type="common">Turbot</name>
    <name type="synonym">Psetta maxima</name>
    <dbReference type="NCBI Taxonomy" id="52904"/>
    <lineage>
        <taxon>Eukaryota</taxon>
        <taxon>Metazoa</taxon>
        <taxon>Chordata</taxon>
        <taxon>Craniata</taxon>
        <taxon>Vertebrata</taxon>
        <taxon>Euteleostomi</taxon>
        <taxon>Actinopterygii</taxon>
        <taxon>Neopterygii</taxon>
        <taxon>Teleostei</taxon>
        <taxon>Neoteleostei</taxon>
        <taxon>Acanthomorphata</taxon>
        <taxon>Carangaria</taxon>
        <taxon>Pleuronectiformes</taxon>
        <taxon>Pleuronectoidei</taxon>
        <taxon>Scophthalmidae</taxon>
        <taxon>Scophthalmus</taxon>
    </lineage>
</organism>